<dbReference type="InterPro" id="IPR018202">
    <property type="entry name" value="Ser_caboxypep_ser_AS"/>
</dbReference>
<dbReference type="PANTHER" id="PTHR11802">
    <property type="entry name" value="SERINE PROTEASE FAMILY S10 SERINE CARBOXYPEPTIDASE"/>
    <property type="match status" value="1"/>
</dbReference>
<dbReference type="EC" id="3.4.16.-" evidence="7"/>
<evidence type="ECO:0000313" key="9">
    <source>
        <dbReference type="Proteomes" id="UP000076532"/>
    </source>
</evidence>
<feature type="signal peptide" evidence="7">
    <location>
        <begin position="1"/>
        <end position="26"/>
    </location>
</feature>
<evidence type="ECO:0000256" key="5">
    <source>
        <dbReference type="ARBA" id="ARBA00022801"/>
    </source>
</evidence>
<keyword evidence="9" id="KW-1185">Reference proteome</keyword>
<dbReference type="PROSITE" id="PS00560">
    <property type="entry name" value="CARBOXYPEPT_SER_HIS"/>
    <property type="match status" value="1"/>
</dbReference>
<dbReference type="GO" id="GO:0000324">
    <property type="term" value="C:fungal-type vacuole"/>
    <property type="evidence" value="ECO:0007669"/>
    <property type="project" value="TreeGrafter"/>
</dbReference>
<evidence type="ECO:0000256" key="3">
    <source>
        <dbReference type="ARBA" id="ARBA00022670"/>
    </source>
</evidence>
<name>A0A166PN39_9AGAM</name>
<evidence type="ECO:0000256" key="2">
    <source>
        <dbReference type="ARBA" id="ARBA00022645"/>
    </source>
</evidence>
<evidence type="ECO:0000256" key="4">
    <source>
        <dbReference type="ARBA" id="ARBA00022729"/>
    </source>
</evidence>
<dbReference type="PANTHER" id="PTHR11802:SF113">
    <property type="entry name" value="SERINE CARBOXYPEPTIDASE CTSA-4.1"/>
    <property type="match status" value="1"/>
</dbReference>
<dbReference type="EMBL" id="KV417515">
    <property type="protein sequence ID" value="KZP26263.1"/>
    <property type="molecule type" value="Genomic_DNA"/>
</dbReference>
<dbReference type="Gene3D" id="3.40.50.1820">
    <property type="entry name" value="alpha/beta hydrolase"/>
    <property type="match status" value="1"/>
</dbReference>
<keyword evidence="2 7" id="KW-0121">Carboxypeptidase</keyword>
<dbReference type="Proteomes" id="UP000076532">
    <property type="component" value="Unassembled WGS sequence"/>
</dbReference>
<dbReference type="OrthoDB" id="443318at2759"/>
<keyword evidence="3 7" id="KW-0645">Protease</keyword>
<evidence type="ECO:0000256" key="6">
    <source>
        <dbReference type="ARBA" id="ARBA00023180"/>
    </source>
</evidence>
<dbReference type="PRINTS" id="PR00724">
    <property type="entry name" value="CRBOXYPTASEC"/>
</dbReference>
<dbReference type="SUPFAM" id="SSF53474">
    <property type="entry name" value="alpha/beta-Hydrolases"/>
    <property type="match status" value="1"/>
</dbReference>
<evidence type="ECO:0000313" key="8">
    <source>
        <dbReference type="EMBL" id="KZP26263.1"/>
    </source>
</evidence>
<proteinExistence type="inferred from homology"/>
<dbReference type="Gene3D" id="1.10.287.410">
    <property type="match status" value="1"/>
</dbReference>
<evidence type="ECO:0000256" key="1">
    <source>
        <dbReference type="ARBA" id="ARBA00009431"/>
    </source>
</evidence>
<accession>A0A166PN39</accession>
<dbReference type="InterPro" id="IPR029058">
    <property type="entry name" value="AB_hydrolase_fold"/>
</dbReference>
<organism evidence="8 9">
    <name type="scientific">Athelia psychrophila</name>
    <dbReference type="NCBI Taxonomy" id="1759441"/>
    <lineage>
        <taxon>Eukaryota</taxon>
        <taxon>Fungi</taxon>
        <taxon>Dikarya</taxon>
        <taxon>Basidiomycota</taxon>
        <taxon>Agaricomycotina</taxon>
        <taxon>Agaricomycetes</taxon>
        <taxon>Agaricomycetidae</taxon>
        <taxon>Atheliales</taxon>
        <taxon>Atheliaceae</taxon>
        <taxon>Athelia</taxon>
    </lineage>
</organism>
<feature type="chain" id="PRO_5007748928" description="Carboxypeptidase" evidence="7">
    <location>
        <begin position="27"/>
        <end position="521"/>
    </location>
</feature>
<dbReference type="InterPro" id="IPR033124">
    <property type="entry name" value="Ser_caboxypep_his_AS"/>
</dbReference>
<keyword evidence="6" id="KW-0325">Glycoprotein</keyword>
<dbReference type="AlphaFoldDB" id="A0A166PN39"/>
<dbReference type="GO" id="GO:0006508">
    <property type="term" value="P:proteolysis"/>
    <property type="evidence" value="ECO:0007669"/>
    <property type="project" value="UniProtKB-KW"/>
</dbReference>
<dbReference type="GO" id="GO:0004185">
    <property type="term" value="F:serine-type carboxypeptidase activity"/>
    <property type="evidence" value="ECO:0007669"/>
    <property type="project" value="UniProtKB-UniRule"/>
</dbReference>
<dbReference type="PROSITE" id="PS00131">
    <property type="entry name" value="CARBOXYPEPT_SER_SER"/>
    <property type="match status" value="1"/>
</dbReference>
<comment type="similarity">
    <text evidence="1 7">Belongs to the peptidase S10 family.</text>
</comment>
<dbReference type="STRING" id="436010.A0A166PN39"/>
<gene>
    <name evidence="8" type="ORF">FIBSPDRAFT_732594</name>
</gene>
<evidence type="ECO:0000256" key="7">
    <source>
        <dbReference type="RuleBase" id="RU361156"/>
    </source>
</evidence>
<keyword evidence="5 7" id="KW-0378">Hydrolase</keyword>
<keyword evidence="4 7" id="KW-0732">Signal</keyword>
<sequence length="521" mass="57405">MLGYKPGHCCLAFSAFSLFFAAVTSANQAQSFFNANLPSYKKQSQVASQSHKINVNWAASVDTGLFSPVEDLSYVPEGAFTTLQHPAFPKHSVRIKQSPSGFCDDSVRSYTGYIDIEARHIFFYFFESRRNPDTDDVIFWTNGGPGCSSSLGLFMELGPCRISDASGPKYHPESWTETANVFFVDQPVGVGFSYADFGESVSTTEEAAVDIATFIAIFFEHFTKFKGRALHMAGESYGGRYIPVFAAEVYDQNAVLVDAGLTPINLTSIIIGNGMTDFAKMITSYFDMQCTPASVHPIQDISSCIRMKQAVPRCEKWVQSACVDTMDAMNCEAAMNFCDTELSVPFFNTGANPYDISIDCDGPIAETLCYPVTKHISAYLSDPRTRKMLGVDPSLTANFTSCSSKVGAAFNAALDEEHPTQDYVSALLDRGVRALIYAGTYDWICNWVGNERWTKALVWSGGEAFAREELKEWRFEGKAVGKIRAKGALTFATVEGAGHMVPYDKPKEALELVRRWLAGEL</sequence>
<reference evidence="8 9" key="1">
    <citation type="journal article" date="2016" name="Mol. Biol. Evol.">
        <title>Comparative Genomics of Early-Diverging Mushroom-Forming Fungi Provides Insights into the Origins of Lignocellulose Decay Capabilities.</title>
        <authorList>
            <person name="Nagy L.G."/>
            <person name="Riley R."/>
            <person name="Tritt A."/>
            <person name="Adam C."/>
            <person name="Daum C."/>
            <person name="Floudas D."/>
            <person name="Sun H."/>
            <person name="Yadav J.S."/>
            <person name="Pangilinan J."/>
            <person name="Larsson K.H."/>
            <person name="Matsuura K."/>
            <person name="Barry K."/>
            <person name="Labutti K."/>
            <person name="Kuo R."/>
            <person name="Ohm R.A."/>
            <person name="Bhattacharya S.S."/>
            <person name="Shirouzu T."/>
            <person name="Yoshinaga Y."/>
            <person name="Martin F.M."/>
            <person name="Grigoriev I.V."/>
            <person name="Hibbett D.S."/>
        </authorList>
    </citation>
    <scope>NUCLEOTIDE SEQUENCE [LARGE SCALE GENOMIC DNA]</scope>
    <source>
        <strain evidence="8 9">CBS 109695</strain>
    </source>
</reference>
<protein>
    <recommendedName>
        <fullName evidence="7">Carboxypeptidase</fullName>
        <ecNumber evidence="7">3.4.16.-</ecNumber>
    </recommendedName>
</protein>
<dbReference type="InterPro" id="IPR001563">
    <property type="entry name" value="Peptidase_S10"/>
</dbReference>
<dbReference type="Pfam" id="PF00450">
    <property type="entry name" value="Peptidase_S10"/>
    <property type="match status" value="1"/>
</dbReference>